<dbReference type="Proteomes" id="UP001243989">
    <property type="component" value="Unassembled WGS sequence"/>
</dbReference>
<proteinExistence type="predicted"/>
<protein>
    <submittedName>
        <fullName evidence="1">Uncharacterized protein</fullName>
    </submittedName>
</protein>
<dbReference type="AlphaFoldDB" id="A0AAJ0A0L1"/>
<evidence type="ECO:0000313" key="2">
    <source>
        <dbReference type="Proteomes" id="UP001243989"/>
    </source>
</evidence>
<gene>
    <name evidence="1" type="ORF">BDP81DRAFT_415278</name>
</gene>
<dbReference type="RefSeq" id="XP_060450289.1">
    <property type="nucleotide sequence ID" value="XM_060589443.1"/>
</dbReference>
<dbReference type="GeneID" id="85474305"/>
<name>A0AAJ0A0L1_9PEZI</name>
<keyword evidence="2" id="KW-1185">Reference proteome</keyword>
<dbReference type="EMBL" id="JAHMHQ010000002">
    <property type="protein sequence ID" value="KAK1654245.1"/>
    <property type="molecule type" value="Genomic_DNA"/>
</dbReference>
<organism evidence="1 2">
    <name type="scientific">Colletotrichum phormii</name>
    <dbReference type="NCBI Taxonomy" id="359342"/>
    <lineage>
        <taxon>Eukaryota</taxon>
        <taxon>Fungi</taxon>
        <taxon>Dikarya</taxon>
        <taxon>Ascomycota</taxon>
        <taxon>Pezizomycotina</taxon>
        <taxon>Sordariomycetes</taxon>
        <taxon>Hypocreomycetidae</taxon>
        <taxon>Glomerellales</taxon>
        <taxon>Glomerellaceae</taxon>
        <taxon>Colletotrichum</taxon>
        <taxon>Colletotrichum acutatum species complex</taxon>
    </lineage>
</organism>
<accession>A0AAJ0A0L1</accession>
<sequence>MPCDVGSRRHGQSRTALAMLIEEQTLHGGPSIAINTRKRTTKSACSSCAYDPACCYCICKSSISGLPSR</sequence>
<comment type="caution">
    <text evidence="1">The sequence shown here is derived from an EMBL/GenBank/DDBJ whole genome shotgun (WGS) entry which is preliminary data.</text>
</comment>
<reference evidence="1" key="1">
    <citation type="submission" date="2021-06" db="EMBL/GenBank/DDBJ databases">
        <title>Comparative genomics, transcriptomics and evolutionary studies reveal genomic signatures of adaptation to plant cell wall in hemibiotrophic fungi.</title>
        <authorList>
            <consortium name="DOE Joint Genome Institute"/>
            <person name="Baroncelli R."/>
            <person name="Diaz J.F."/>
            <person name="Benocci T."/>
            <person name="Peng M."/>
            <person name="Battaglia E."/>
            <person name="Haridas S."/>
            <person name="Andreopoulos W."/>
            <person name="Labutti K."/>
            <person name="Pangilinan J."/>
            <person name="Floch G.L."/>
            <person name="Makela M.R."/>
            <person name="Henrissat B."/>
            <person name="Grigoriev I.V."/>
            <person name="Crouch J.A."/>
            <person name="De Vries R.P."/>
            <person name="Sukno S.A."/>
            <person name="Thon M.R."/>
        </authorList>
    </citation>
    <scope>NUCLEOTIDE SEQUENCE</scope>
    <source>
        <strain evidence="1">CBS 102054</strain>
    </source>
</reference>
<evidence type="ECO:0000313" key="1">
    <source>
        <dbReference type="EMBL" id="KAK1654245.1"/>
    </source>
</evidence>